<accession>A0ABD6EPI0</accession>
<dbReference type="PROSITE" id="PS50948">
    <property type="entry name" value="PAN"/>
    <property type="match status" value="1"/>
</dbReference>
<name>A0ABD6EPI0_9BILA</name>
<reference evidence="3 4" key="1">
    <citation type="submission" date="2024-08" db="EMBL/GenBank/DDBJ databases">
        <title>Gnathostoma spinigerum genome.</title>
        <authorList>
            <person name="Gonzalez-Bertolin B."/>
            <person name="Monzon S."/>
            <person name="Zaballos A."/>
            <person name="Jimenez P."/>
            <person name="Dekumyoy P."/>
            <person name="Varona S."/>
            <person name="Cuesta I."/>
            <person name="Sumanam S."/>
            <person name="Adisakwattana P."/>
            <person name="Gasser R.B."/>
            <person name="Hernandez-Gonzalez A."/>
            <person name="Young N.D."/>
            <person name="Perteguer M.J."/>
        </authorList>
    </citation>
    <scope>NUCLEOTIDE SEQUENCE [LARGE SCALE GENOMIC DNA]</scope>
    <source>
        <strain evidence="3">AL3</strain>
        <tissue evidence="3">Liver</tissue>
    </source>
</reference>
<evidence type="ECO:0000313" key="3">
    <source>
        <dbReference type="EMBL" id="MFH4981445.1"/>
    </source>
</evidence>
<dbReference type="SUPFAM" id="SSF57414">
    <property type="entry name" value="Hairpin loop containing domain-like"/>
    <property type="match status" value="1"/>
</dbReference>
<feature type="domain" description="Apple" evidence="2">
    <location>
        <begin position="30"/>
        <end position="114"/>
    </location>
</feature>
<feature type="chain" id="PRO_5044763912" description="Apple domain-containing protein" evidence="1">
    <location>
        <begin position="18"/>
        <end position="272"/>
    </location>
</feature>
<evidence type="ECO:0000313" key="4">
    <source>
        <dbReference type="Proteomes" id="UP001608902"/>
    </source>
</evidence>
<protein>
    <recommendedName>
        <fullName evidence="2">Apple domain-containing protein</fullName>
    </recommendedName>
</protein>
<evidence type="ECO:0000259" key="2">
    <source>
        <dbReference type="PROSITE" id="PS50948"/>
    </source>
</evidence>
<proteinExistence type="predicted"/>
<evidence type="ECO:0000256" key="1">
    <source>
        <dbReference type="SAM" id="SignalP"/>
    </source>
</evidence>
<organism evidence="3 4">
    <name type="scientific">Gnathostoma spinigerum</name>
    <dbReference type="NCBI Taxonomy" id="75299"/>
    <lineage>
        <taxon>Eukaryota</taxon>
        <taxon>Metazoa</taxon>
        <taxon>Ecdysozoa</taxon>
        <taxon>Nematoda</taxon>
        <taxon>Chromadorea</taxon>
        <taxon>Rhabditida</taxon>
        <taxon>Spirurina</taxon>
        <taxon>Gnathostomatomorpha</taxon>
        <taxon>Gnathostomatoidea</taxon>
        <taxon>Gnathostomatidae</taxon>
        <taxon>Gnathostoma</taxon>
    </lineage>
</organism>
<dbReference type="InterPro" id="IPR003609">
    <property type="entry name" value="Pan_app"/>
</dbReference>
<dbReference type="AlphaFoldDB" id="A0ABD6EPI0"/>
<sequence length="272" mass="30593">MLLFLSVIALQLIHIDSHRIKRDYLDLNSCFVYRKGYRLELKATDIESTDSIEFKDDCLRSCLTSMIWNGAPCRSLMHMPKDNDCVLTSVDGSKAVRRENSPNQIPVNFYENRCAVLPIQGGGLLEVGLRGFRGGEGAVRITAKRGENTQIFVVIDGIKADQKFDLLYLNDDVKDCLSLTHDERDRAKKWLTLRSDHTGLVVQPWKEIDENILDDSVVTKKLLVTDSQTGEPLLCGAIKMKSTAEEWKAAKDSSSSLSISIYLLLILIIFVP</sequence>
<gene>
    <name evidence="3" type="ORF">AB6A40_008154</name>
</gene>
<feature type="signal peptide" evidence="1">
    <location>
        <begin position="1"/>
        <end position="17"/>
    </location>
</feature>
<dbReference type="Proteomes" id="UP001608902">
    <property type="component" value="Unassembled WGS sequence"/>
</dbReference>
<comment type="caution">
    <text evidence="3">The sequence shown here is derived from an EMBL/GenBank/DDBJ whole genome shotgun (WGS) entry which is preliminary data.</text>
</comment>
<dbReference type="EMBL" id="JBGFUD010007218">
    <property type="protein sequence ID" value="MFH4981445.1"/>
    <property type="molecule type" value="Genomic_DNA"/>
</dbReference>
<keyword evidence="4" id="KW-1185">Reference proteome</keyword>
<dbReference type="Gene3D" id="3.50.4.10">
    <property type="entry name" value="Hepatocyte Growth Factor"/>
    <property type="match status" value="1"/>
</dbReference>
<keyword evidence="1" id="KW-0732">Signal</keyword>